<keyword evidence="9" id="KW-0406">Ion transport</keyword>
<dbReference type="GO" id="GO:0015099">
    <property type="term" value="F:nickel cation transmembrane transporter activity"/>
    <property type="evidence" value="ECO:0007669"/>
    <property type="project" value="UniProtKB-UniRule"/>
</dbReference>
<keyword evidence="11 13" id="KW-0472">Membrane</keyword>
<feature type="transmembrane region" description="Helical" evidence="13">
    <location>
        <begin position="20"/>
        <end position="45"/>
    </location>
</feature>
<comment type="function">
    <text evidence="1">Efflux system for nickel and cobalt.</text>
</comment>
<evidence type="ECO:0000256" key="10">
    <source>
        <dbReference type="ARBA" id="ARBA00023112"/>
    </source>
</evidence>
<comment type="similarity">
    <text evidence="13">Belongs to the NiCoT transporter (TC 2.A.52) family.</text>
</comment>
<dbReference type="InterPro" id="IPR011541">
    <property type="entry name" value="Ni/Co_transpt_high_affinity"/>
</dbReference>
<comment type="subcellular location">
    <subcellularLocation>
        <location evidence="2 13">Cell membrane</location>
        <topology evidence="2 13">Multi-pass membrane protein</topology>
    </subcellularLocation>
</comment>
<dbReference type="PANTHER" id="PTHR40659:SF1">
    <property type="entry name" value="NICKEL_COBALT EFFLUX SYSTEM RCNA"/>
    <property type="match status" value="1"/>
</dbReference>
<evidence type="ECO:0000256" key="3">
    <source>
        <dbReference type="ARBA" id="ARBA00022426"/>
    </source>
</evidence>
<dbReference type="EMBL" id="BJZU01000085">
    <property type="protein sequence ID" value="GEP05998.1"/>
    <property type="molecule type" value="Genomic_DNA"/>
</dbReference>
<keyword evidence="12" id="KW-0170">Cobalt</keyword>
<evidence type="ECO:0000256" key="12">
    <source>
        <dbReference type="ARBA" id="ARBA00023285"/>
    </source>
</evidence>
<name>A0A512J7Q8_9HYPH</name>
<keyword evidence="6" id="KW-0533">Nickel</keyword>
<keyword evidence="7 13" id="KW-0812">Transmembrane</keyword>
<feature type="transmembrane region" description="Helical" evidence="13">
    <location>
        <begin position="144"/>
        <end position="165"/>
    </location>
</feature>
<organism evidence="14 16">
    <name type="scientific">Methylobacterium oxalidis</name>
    <dbReference type="NCBI Taxonomy" id="944322"/>
    <lineage>
        <taxon>Bacteria</taxon>
        <taxon>Pseudomonadati</taxon>
        <taxon>Pseudomonadota</taxon>
        <taxon>Alphaproteobacteria</taxon>
        <taxon>Hyphomicrobiales</taxon>
        <taxon>Methylobacteriaceae</taxon>
        <taxon>Methylobacterium</taxon>
    </lineage>
</organism>
<dbReference type="PANTHER" id="PTHR40659">
    <property type="entry name" value="NICKEL/COBALT EFFLUX SYSTEM RCNA"/>
    <property type="match status" value="1"/>
</dbReference>
<gene>
    <name evidence="15" type="ORF">GCM10007888_40980</name>
    <name evidence="14" type="ORF">MOX02_40360</name>
</gene>
<dbReference type="InterPro" id="IPR051224">
    <property type="entry name" value="NiCoT_RcnA"/>
</dbReference>
<keyword evidence="3" id="KW-0171">Cobalt transport</keyword>
<protein>
    <recommendedName>
        <fullName evidence="13">Nickel/cobalt efflux system</fullName>
    </recommendedName>
</protein>
<reference evidence="15" key="4">
    <citation type="submission" date="2023-01" db="EMBL/GenBank/DDBJ databases">
        <title>Draft genome sequence of Methylobacterium oxalidis strain NBRC 107715.</title>
        <authorList>
            <person name="Sun Q."/>
            <person name="Mori K."/>
        </authorList>
    </citation>
    <scope>NUCLEOTIDE SEQUENCE</scope>
    <source>
        <strain evidence="15">NBRC 107715</strain>
    </source>
</reference>
<keyword evidence="5" id="KW-1003">Cell membrane</keyword>
<reference evidence="17" key="2">
    <citation type="journal article" date="2019" name="Int. J. Syst. Evol. Microbiol.">
        <title>The Global Catalogue of Microorganisms (GCM) 10K type strain sequencing project: providing services to taxonomists for standard genome sequencing and annotation.</title>
        <authorList>
            <consortium name="The Broad Institute Genomics Platform"/>
            <consortium name="The Broad Institute Genome Sequencing Center for Infectious Disease"/>
            <person name="Wu L."/>
            <person name="Ma J."/>
        </authorList>
    </citation>
    <scope>NUCLEOTIDE SEQUENCE [LARGE SCALE GENOMIC DNA]</scope>
    <source>
        <strain evidence="17">NBRC 107715</strain>
    </source>
</reference>
<evidence type="ECO:0000313" key="14">
    <source>
        <dbReference type="EMBL" id="GEP05998.1"/>
    </source>
</evidence>
<evidence type="ECO:0000256" key="13">
    <source>
        <dbReference type="RuleBase" id="RU362101"/>
    </source>
</evidence>
<evidence type="ECO:0000256" key="11">
    <source>
        <dbReference type="ARBA" id="ARBA00023136"/>
    </source>
</evidence>
<evidence type="ECO:0000256" key="1">
    <source>
        <dbReference type="ARBA" id="ARBA00002510"/>
    </source>
</evidence>
<feature type="transmembrane region" description="Helical" evidence="13">
    <location>
        <begin position="308"/>
        <end position="335"/>
    </location>
</feature>
<keyword evidence="4 13" id="KW-0813">Transport</keyword>
<evidence type="ECO:0000256" key="2">
    <source>
        <dbReference type="ARBA" id="ARBA00004651"/>
    </source>
</evidence>
<sequence>MIRPAALAGPARPLPSGRRLGLHLALAAGAVALAALLLAALTWLVAPGIAAPPPRSPFGMGLREAAPAATGLGGWLLAVQASFSRSLQGAVTALKGEGGIGPIAALGFAYGVFHAAGPGHGKAVIAGYIVAGERALRRGFGLSFAAALLQALVAILIVSVGVFLLNTTAAGMSRAGSLIETVSFALVALLGLALTWRKAGRLAAFGTAPAPCGPDCGHAHLSDAERVSRLATWRERAGVVVAAGSRPCAGAILILVFAASQGMLAAGILATLAMALGTALTTGALASLAVFAKALALRLAGGRGRAGAVAVAGLELVAAAFVLVLGVALLAGLAAGPGA</sequence>
<evidence type="ECO:0000256" key="6">
    <source>
        <dbReference type="ARBA" id="ARBA00022596"/>
    </source>
</evidence>
<keyword evidence="10" id="KW-0921">Nickel transport</keyword>
<dbReference type="GO" id="GO:0010045">
    <property type="term" value="P:response to nickel cation"/>
    <property type="evidence" value="ECO:0007669"/>
    <property type="project" value="TreeGrafter"/>
</dbReference>
<comment type="caution">
    <text evidence="14">The sequence shown here is derived from an EMBL/GenBank/DDBJ whole genome shotgun (WGS) entry which is preliminary data.</text>
</comment>
<evidence type="ECO:0000313" key="16">
    <source>
        <dbReference type="Proteomes" id="UP000321960"/>
    </source>
</evidence>
<dbReference type="RefSeq" id="WP_373866771.1">
    <property type="nucleotide sequence ID" value="NZ_BJZU01000085.1"/>
</dbReference>
<reference evidence="14 16" key="3">
    <citation type="submission" date="2019-07" db="EMBL/GenBank/DDBJ databases">
        <title>Whole genome shotgun sequence of Methylobacterium oxalidis NBRC 107715.</title>
        <authorList>
            <person name="Hosoyama A."/>
            <person name="Uohara A."/>
            <person name="Ohji S."/>
            <person name="Ichikawa N."/>
        </authorList>
    </citation>
    <scope>NUCLEOTIDE SEQUENCE [LARGE SCALE GENOMIC DNA]</scope>
    <source>
        <strain evidence="14 16">NBRC 107715</strain>
    </source>
</reference>
<dbReference type="Pfam" id="PF03824">
    <property type="entry name" value="NicO"/>
    <property type="match status" value="2"/>
</dbReference>
<dbReference type="GO" id="GO:0032025">
    <property type="term" value="P:response to cobalt ion"/>
    <property type="evidence" value="ECO:0007669"/>
    <property type="project" value="TreeGrafter"/>
</dbReference>
<proteinExistence type="inferred from homology"/>
<evidence type="ECO:0000256" key="9">
    <source>
        <dbReference type="ARBA" id="ARBA00023065"/>
    </source>
</evidence>
<keyword evidence="8 13" id="KW-1133">Transmembrane helix</keyword>
<dbReference type="GO" id="GO:0046583">
    <property type="term" value="F:monoatomic cation efflux transmembrane transporter activity"/>
    <property type="evidence" value="ECO:0007669"/>
    <property type="project" value="TreeGrafter"/>
</dbReference>
<dbReference type="AlphaFoldDB" id="A0A512J7Q8"/>
<evidence type="ECO:0000313" key="17">
    <source>
        <dbReference type="Proteomes" id="UP001156856"/>
    </source>
</evidence>
<dbReference type="EMBL" id="BSPK01000077">
    <property type="protein sequence ID" value="GLS65716.1"/>
    <property type="molecule type" value="Genomic_DNA"/>
</dbReference>
<reference evidence="15" key="1">
    <citation type="journal article" date="2014" name="Int. J. Syst. Evol. Microbiol.">
        <title>Complete genome of a new Firmicutes species belonging to the dominant human colonic microbiota ('Ruminococcus bicirculans') reveals two chromosomes and a selective capacity to utilize plant glucans.</title>
        <authorList>
            <consortium name="NISC Comparative Sequencing Program"/>
            <person name="Wegmann U."/>
            <person name="Louis P."/>
            <person name="Goesmann A."/>
            <person name="Henrissat B."/>
            <person name="Duncan S.H."/>
            <person name="Flint H.J."/>
        </authorList>
    </citation>
    <scope>NUCLEOTIDE SEQUENCE</scope>
    <source>
        <strain evidence="15">NBRC 107715</strain>
    </source>
</reference>
<keyword evidence="17" id="KW-1185">Reference proteome</keyword>
<feature type="transmembrane region" description="Helical" evidence="13">
    <location>
        <begin position="264"/>
        <end position="296"/>
    </location>
</feature>
<evidence type="ECO:0000256" key="4">
    <source>
        <dbReference type="ARBA" id="ARBA00022448"/>
    </source>
</evidence>
<accession>A0A512J7Q8</accession>
<dbReference type="Proteomes" id="UP000321960">
    <property type="component" value="Unassembled WGS sequence"/>
</dbReference>
<dbReference type="GO" id="GO:0006824">
    <property type="term" value="P:cobalt ion transport"/>
    <property type="evidence" value="ECO:0007669"/>
    <property type="project" value="UniProtKB-KW"/>
</dbReference>
<evidence type="ECO:0000256" key="7">
    <source>
        <dbReference type="ARBA" id="ARBA00022692"/>
    </source>
</evidence>
<evidence type="ECO:0000256" key="5">
    <source>
        <dbReference type="ARBA" id="ARBA00022475"/>
    </source>
</evidence>
<dbReference type="GO" id="GO:0005886">
    <property type="term" value="C:plasma membrane"/>
    <property type="evidence" value="ECO:0007669"/>
    <property type="project" value="UniProtKB-SubCell"/>
</dbReference>
<dbReference type="Proteomes" id="UP001156856">
    <property type="component" value="Unassembled WGS sequence"/>
</dbReference>
<evidence type="ECO:0000256" key="8">
    <source>
        <dbReference type="ARBA" id="ARBA00022989"/>
    </source>
</evidence>
<feature type="transmembrane region" description="Helical" evidence="13">
    <location>
        <begin position="237"/>
        <end position="258"/>
    </location>
</feature>
<evidence type="ECO:0000313" key="15">
    <source>
        <dbReference type="EMBL" id="GLS65716.1"/>
    </source>
</evidence>
<feature type="transmembrane region" description="Helical" evidence="13">
    <location>
        <begin position="177"/>
        <end position="196"/>
    </location>
</feature>